<dbReference type="InParanoid" id="B9TQM2"/>
<accession>B9TQM2</accession>
<dbReference type="EMBL" id="EQ999055">
    <property type="protein sequence ID" value="EEF21841.1"/>
    <property type="molecule type" value="Genomic_DNA"/>
</dbReference>
<protein>
    <submittedName>
        <fullName evidence="1">Uncharacterized protein</fullName>
    </submittedName>
</protein>
<gene>
    <name evidence="1" type="ORF">RCOM_2047920</name>
</gene>
<evidence type="ECO:0000313" key="1">
    <source>
        <dbReference type="EMBL" id="EEF21841.1"/>
    </source>
</evidence>
<proteinExistence type="predicted"/>
<keyword evidence="2" id="KW-1185">Reference proteome</keyword>
<evidence type="ECO:0000313" key="2">
    <source>
        <dbReference type="Proteomes" id="UP000008311"/>
    </source>
</evidence>
<sequence>MAHYARIFEVRLIAREDVEIGAADADAAHAQQHFSGLALGDVGLVCAKHAGGFANHAKHREILMSRKEAWCSARDRLPRGKLRFAIAFMSR</sequence>
<dbReference type="Proteomes" id="UP000008311">
    <property type="component" value="Unassembled WGS sequence"/>
</dbReference>
<reference evidence="2" key="1">
    <citation type="journal article" date="2010" name="Nat. Biotechnol.">
        <title>Draft genome sequence of the oilseed species Ricinus communis.</title>
        <authorList>
            <person name="Chan A.P."/>
            <person name="Crabtree J."/>
            <person name="Zhao Q."/>
            <person name="Lorenzi H."/>
            <person name="Orvis J."/>
            <person name="Puiu D."/>
            <person name="Melake-Berhan A."/>
            <person name="Jones K.M."/>
            <person name="Redman J."/>
            <person name="Chen G."/>
            <person name="Cahoon E.B."/>
            <person name="Gedil M."/>
            <person name="Stanke M."/>
            <person name="Haas B.J."/>
            <person name="Wortman J.R."/>
            <person name="Fraser-Liggett C.M."/>
            <person name="Ravel J."/>
            <person name="Rabinowicz P.D."/>
        </authorList>
    </citation>
    <scope>NUCLEOTIDE SEQUENCE [LARGE SCALE GENOMIC DNA]</scope>
    <source>
        <strain evidence="2">cv. Hale</strain>
    </source>
</reference>
<name>B9TQM2_RICCO</name>
<organism evidence="1 2">
    <name type="scientific">Ricinus communis</name>
    <name type="common">Castor bean</name>
    <dbReference type="NCBI Taxonomy" id="3988"/>
    <lineage>
        <taxon>Eukaryota</taxon>
        <taxon>Viridiplantae</taxon>
        <taxon>Streptophyta</taxon>
        <taxon>Embryophyta</taxon>
        <taxon>Tracheophyta</taxon>
        <taxon>Spermatophyta</taxon>
        <taxon>Magnoliopsida</taxon>
        <taxon>eudicotyledons</taxon>
        <taxon>Gunneridae</taxon>
        <taxon>Pentapetalae</taxon>
        <taxon>rosids</taxon>
        <taxon>fabids</taxon>
        <taxon>Malpighiales</taxon>
        <taxon>Euphorbiaceae</taxon>
        <taxon>Acalyphoideae</taxon>
        <taxon>Acalypheae</taxon>
        <taxon>Ricinus</taxon>
    </lineage>
</organism>
<dbReference type="AlphaFoldDB" id="B9TQM2"/>